<protein>
    <submittedName>
        <fullName evidence="1">Uncharacterized protein</fullName>
    </submittedName>
</protein>
<name>A0A427AHW5_ENSVE</name>
<evidence type="ECO:0000313" key="1">
    <source>
        <dbReference type="EMBL" id="RRT75825.1"/>
    </source>
</evidence>
<reference evidence="1 2" key="1">
    <citation type="journal article" date="2014" name="Agronomy (Basel)">
        <title>A Draft Genome Sequence for Ensete ventricosum, the Drought-Tolerant Tree Against Hunger.</title>
        <authorList>
            <person name="Harrison J."/>
            <person name="Moore K.A."/>
            <person name="Paszkiewicz K."/>
            <person name="Jones T."/>
            <person name="Grant M."/>
            <person name="Ambacheew D."/>
            <person name="Muzemil S."/>
            <person name="Studholme D.J."/>
        </authorList>
    </citation>
    <scope>NUCLEOTIDE SEQUENCE [LARGE SCALE GENOMIC DNA]</scope>
</reference>
<gene>
    <name evidence="1" type="ORF">B296_00010709</name>
</gene>
<dbReference type="EMBL" id="AMZH03002368">
    <property type="protein sequence ID" value="RRT75825.1"/>
    <property type="molecule type" value="Genomic_DNA"/>
</dbReference>
<sequence>MATCTTYHPSSLVASSDVLRAVLLGAASTHLACLPPASRWLCIGVSAIAFRVPLRAIAKPRREAAVSFGRALAKKISSNSFASKSNEEIEAGFRRQYHVLAGSLRVSSRAGSLKLTGRGLSCISGVNEEPPFELSPTSPFDLRTSFWTSSSR</sequence>
<organism evidence="1 2">
    <name type="scientific">Ensete ventricosum</name>
    <name type="common">Abyssinian banana</name>
    <name type="synonym">Musa ensete</name>
    <dbReference type="NCBI Taxonomy" id="4639"/>
    <lineage>
        <taxon>Eukaryota</taxon>
        <taxon>Viridiplantae</taxon>
        <taxon>Streptophyta</taxon>
        <taxon>Embryophyta</taxon>
        <taxon>Tracheophyta</taxon>
        <taxon>Spermatophyta</taxon>
        <taxon>Magnoliopsida</taxon>
        <taxon>Liliopsida</taxon>
        <taxon>Zingiberales</taxon>
        <taxon>Musaceae</taxon>
        <taxon>Ensete</taxon>
    </lineage>
</organism>
<dbReference type="Proteomes" id="UP000287651">
    <property type="component" value="Unassembled WGS sequence"/>
</dbReference>
<proteinExistence type="predicted"/>
<evidence type="ECO:0000313" key="2">
    <source>
        <dbReference type="Proteomes" id="UP000287651"/>
    </source>
</evidence>
<accession>A0A427AHW5</accession>
<comment type="caution">
    <text evidence="1">The sequence shown here is derived from an EMBL/GenBank/DDBJ whole genome shotgun (WGS) entry which is preliminary data.</text>
</comment>
<dbReference type="AlphaFoldDB" id="A0A427AHW5"/>